<dbReference type="InterPro" id="IPR002774">
    <property type="entry name" value="Flagellin_arc-type"/>
</dbReference>
<evidence type="ECO:0000256" key="3">
    <source>
        <dbReference type="ARBA" id="ARBA00022440"/>
    </source>
</evidence>
<dbReference type="Pfam" id="PF01917">
    <property type="entry name" value="Flagellin_arch-type"/>
    <property type="match status" value="1"/>
</dbReference>
<dbReference type="AlphaFoldDB" id="D7EBZ9"/>
<keyword evidence="6" id="KW-0966">Cell projection</keyword>
<feature type="transmembrane region" description="Helical" evidence="5">
    <location>
        <begin position="23"/>
        <end position="46"/>
    </location>
</feature>
<comment type="similarity">
    <text evidence="2 4">Belongs to the archaeal flagellin family.</text>
</comment>
<keyword evidence="5" id="KW-0812">Transmembrane</keyword>
<proteinExistence type="inferred from homology"/>
<evidence type="ECO:0000256" key="5">
    <source>
        <dbReference type="SAM" id="Phobius"/>
    </source>
</evidence>
<dbReference type="GO" id="GO:0005198">
    <property type="term" value="F:structural molecule activity"/>
    <property type="evidence" value="ECO:0007669"/>
    <property type="project" value="InterPro"/>
</dbReference>
<protein>
    <recommendedName>
        <fullName evidence="4">Flagellin</fullName>
    </recommendedName>
</protein>
<evidence type="ECO:0000256" key="2">
    <source>
        <dbReference type="ARBA" id="ARBA00010256"/>
    </source>
</evidence>
<keyword evidence="5" id="KW-1133">Transmembrane helix</keyword>
<sequence length="313" mass="34084">MCHGGMCIRLSKNLFVKSDDAQVGIGTLIIFIAMILVAAVAAAVLIQTSGNLQQKAQTTGEEATSQVASNLNVRTIEGLRGSTSGTLEPTVDQFLIRTSISAGGNRMDLSQLIVTVSDLNKTNTLEYNYSEKEAFLFNKSKSYFTAKAIRDEDQSFSSDSPVMNKGDLIALSISTLNSANVDNVDDVDRVGEADNETIIDGTYISSNQTYKLDHYGVDNSSTTLYNASDDTVDSGNYTVFESNNTIELDGHNLSDNEYTLTYGYSENWNSSDLKLKPRTDLKITLTPETGTSKILEFSTPATYGVDRKVSLFP</sequence>
<dbReference type="KEGG" id="mev:Metev_2309"/>
<dbReference type="PANTHER" id="PTHR35903">
    <property type="entry name" value="FLAGELLIN B1"/>
    <property type="match status" value="1"/>
</dbReference>
<gene>
    <name evidence="6" type="ordered locus">Metev_2309</name>
</gene>
<dbReference type="GO" id="GO:0097589">
    <property type="term" value="C:archaeal-type flagellum"/>
    <property type="evidence" value="ECO:0007669"/>
    <property type="project" value="UniProtKB-SubCell"/>
</dbReference>
<dbReference type="InterPro" id="IPR013373">
    <property type="entry name" value="Flagellin/pilin_N_arc"/>
</dbReference>
<reference evidence="6 7" key="1">
    <citation type="submission" date="2010-06" db="EMBL/GenBank/DDBJ databases">
        <title>Complete sequence plasmid of Methanohalobium evestigatum Z-7303.</title>
        <authorList>
            <consortium name="US DOE Joint Genome Institute"/>
            <person name="Lucas S."/>
            <person name="Copeland A."/>
            <person name="Lapidus A."/>
            <person name="Cheng J.-F."/>
            <person name="Bruce D."/>
            <person name="Goodwin L."/>
            <person name="Pitluck S."/>
            <person name="Saunders E."/>
            <person name="Detter J.C."/>
            <person name="Han C."/>
            <person name="Tapia R."/>
            <person name="Land M."/>
            <person name="Hauser L."/>
            <person name="Kyrpides N."/>
            <person name="Mikhailova N."/>
            <person name="Sieprawska-Lupa M."/>
            <person name="Whitman W.B."/>
            <person name="Anderson I."/>
            <person name="Woyke T."/>
        </authorList>
    </citation>
    <scope>NUCLEOTIDE SEQUENCE [LARGE SCALE GENOMIC DNA]</scope>
    <source>
        <strain evidence="7">ATCC BAA-1072 / DSM 3721 / NBRC 107634 / OCM 161 / Z-7303</strain>
        <plasmid evidence="7">Plasmid pMETEV01</plasmid>
    </source>
</reference>
<accession>D7EBZ9</accession>
<keyword evidence="7" id="KW-1185">Reference proteome</keyword>
<dbReference type="EMBL" id="CP002070">
    <property type="protein sequence ID" value="ADI75121.1"/>
    <property type="molecule type" value="Genomic_DNA"/>
</dbReference>
<geneLocation type="plasmid" evidence="6 7">
    <name>pMETEV01</name>
</geneLocation>
<keyword evidence="5" id="KW-0472">Membrane</keyword>
<dbReference type="HOGENOM" id="CLU_051124_0_2_2"/>
<dbReference type="NCBIfam" id="TIGR02537">
    <property type="entry name" value="arch_flag_Nterm"/>
    <property type="match status" value="1"/>
</dbReference>
<keyword evidence="3 4" id="KW-0974">Archaeal flagellum</keyword>
<keyword evidence="6" id="KW-0282">Flagellum</keyword>
<dbReference type="GO" id="GO:0097588">
    <property type="term" value="P:archaeal or bacterial-type flagellum-dependent cell motility"/>
    <property type="evidence" value="ECO:0007669"/>
    <property type="project" value="InterPro"/>
</dbReference>
<evidence type="ECO:0000256" key="4">
    <source>
        <dbReference type="RuleBase" id="RU361282"/>
    </source>
</evidence>
<keyword evidence="6" id="KW-0614">Plasmid</keyword>
<name>D7EBZ9_METEZ</name>
<comment type="subcellular location">
    <subcellularLocation>
        <location evidence="1 4">Archaeal flagellum</location>
    </subcellularLocation>
</comment>
<organism evidence="6 7">
    <name type="scientific">Methanohalobium evestigatum (strain ATCC BAA-1072 / DSM 3721 / NBRC 107634 / OCM 161 / Z-7303)</name>
    <dbReference type="NCBI Taxonomy" id="644295"/>
    <lineage>
        <taxon>Archaea</taxon>
        <taxon>Methanobacteriati</taxon>
        <taxon>Methanobacteriota</taxon>
        <taxon>Stenosarchaea group</taxon>
        <taxon>Methanomicrobia</taxon>
        <taxon>Methanosarcinales</taxon>
        <taxon>Methanosarcinaceae</taxon>
        <taxon>Methanohalobium</taxon>
    </lineage>
</organism>
<keyword evidence="6" id="KW-0969">Cilium</keyword>
<dbReference type="Proteomes" id="UP000000391">
    <property type="component" value="Plasmid pMETEV01"/>
</dbReference>
<evidence type="ECO:0000256" key="1">
    <source>
        <dbReference type="ARBA" id="ARBA00004618"/>
    </source>
</evidence>
<evidence type="ECO:0000313" key="7">
    <source>
        <dbReference type="Proteomes" id="UP000000391"/>
    </source>
</evidence>
<evidence type="ECO:0000313" key="6">
    <source>
        <dbReference type="EMBL" id="ADI75121.1"/>
    </source>
</evidence>
<comment type="function">
    <text evidence="4">Flagellin is the subunit protein which polymerizes to form the filaments of archaeal flagella.</text>
</comment>
<dbReference type="PANTHER" id="PTHR35903:SF1">
    <property type="entry name" value="FLAGELLIN B1"/>
    <property type="match status" value="1"/>
</dbReference>